<dbReference type="RefSeq" id="WP_138093924.1">
    <property type="nucleotide sequence ID" value="NZ_CP040428.1"/>
</dbReference>
<keyword evidence="4" id="KW-1185">Reference proteome</keyword>
<evidence type="ECO:0000313" key="3">
    <source>
        <dbReference type="EMBL" id="QCT18493.1"/>
    </source>
</evidence>
<gene>
    <name evidence="3" type="ORF">FEM41_01975</name>
</gene>
<dbReference type="OrthoDB" id="5625143at2"/>
<keyword evidence="1" id="KW-0175">Coiled coil</keyword>
<proteinExistence type="predicted"/>
<reference evidence="3 4" key="1">
    <citation type="submission" date="2019-05" db="EMBL/GenBank/DDBJ databases">
        <title>Complete genome sequence of Izhakiella calystegiae KSNA2, an endophyte isolated from beach morning glory (Calystegia soldanella).</title>
        <authorList>
            <person name="Jiang L."/>
            <person name="Jeong J.C."/>
            <person name="Kim C.Y."/>
            <person name="Kim D.H."/>
            <person name="Kim S.W."/>
            <person name="Lee j."/>
        </authorList>
    </citation>
    <scope>NUCLEOTIDE SEQUENCE [LARGE SCALE GENOMIC DNA]</scope>
    <source>
        <strain evidence="3 4">KSNA2</strain>
    </source>
</reference>
<dbReference type="Gene3D" id="1.20.5.340">
    <property type="match status" value="1"/>
</dbReference>
<dbReference type="Pfam" id="PF05929">
    <property type="entry name" value="Phage_GPO"/>
    <property type="match status" value="1"/>
</dbReference>
<sequence>MSGSQLATNWICIAAAGDTVDGREIKEQWINDAVELYSPNLYTALLWPEHSRNYGNMGEVLELMKQRDEEGVLKLYARLCPNISLIEANMKGQLIFLSAEFTPDGNFRNTGKTYLEGLGVTDSPASVSTTRLRFSRNKGRRYGAYKPVVFDEVREIKREKDMAAKKKSWRHLFNIEEPQNDPATDPQDDNGDSGDEKLAALAQALSALEERVTKLESSQEQTDQAVEDVQSDVDTVKDAVDNADFATLVKNAPRLVKAFGKLDEKITTLPERKFNKTKKGFNFL</sequence>
<evidence type="ECO:0000256" key="1">
    <source>
        <dbReference type="SAM" id="Coils"/>
    </source>
</evidence>
<dbReference type="EMBL" id="CP040428">
    <property type="protein sequence ID" value="QCT18493.1"/>
    <property type="molecule type" value="Genomic_DNA"/>
</dbReference>
<dbReference type="Proteomes" id="UP000302163">
    <property type="component" value="Chromosome"/>
</dbReference>
<feature type="coiled-coil region" evidence="1">
    <location>
        <begin position="198"/>
        <end position="225"/>
    </location>
</feature>
<evidence type="ECO:0000313" key="4">
    <source>
        <dbReference type="Proteomes" id="UP000302163"/>
    </source>
</evidence>
<protein>
    <submittedName>
        <fullName evidence="3">Phage capsid protein</fullName>
    </submittedName>
</protein>
<feature type="region of interest" description="Disordered" evidence="2">
    <location>
        <begin position="173"/>
        <end position="195"/>
    </location>
</feature>
<dbReference type="KEGG" id="izh:FEM41_01975"/>
<organism evidence="3 4">
    <name type="scientific">Jejubacter calystegiae</name>
    <dbReference type="NCBI Taxonomy" id="2579935"/>
    <lineage>
        <taxon>Bacteria</taxon>
        <taxon>Pseudomonadati</taxon>
        <taxon>Pseudomonadota</taxon>
        <taxon>Gammaproteobacteria</taxon>
        <taxon>Enterobacterales</taxon>
        <taxon>Enterobacteriaceae</taxon>
        <taxon>Jejubacter</taxon>
    </lineage>
</organism>
<evidence type="ECO:0000256" key="2">
    <source>
        <dbReference type="SAM" id="MobiDB-lite"/>
    </source>
</evidence>
<dbReference type="InterPro" id="IPR009228">
    <property type="entry name" value="Capsid_scaffold_GpO"/>
</dbReference>
<name>A0A4P8YF88_9ENTR</name>
<accession>A0A4P8YF88</accession>
<dbReference type="AlphaFoldDB" id="A0A4P8YF88"/>